<protein>
    <submittedName>
        <fullName evidence="2">Uncharacterized protein</fullName>
    </submittedName>
</protein>
<keyword evidence="1" id="KW-0175">Coiled coil</keyword>
<accession>A0AA39Y111</accession>
<evidence type="ECO:0000313" key="2">
    <source>
        <dbReference type="EMBL" id="KAK0644023.1"/>
    </source>
</evidence>
<dbReference type="EMBL" id="JAULSV010000005">
    <property type="protein sequence ID" value="KAK0644023.1"/>
    <property type="molecule type" value="Genomic_DNA"/>
</dbReference>
<gene>
    <name evidence="2" type="ORF">B0T16DRAFT_460109</name>
</gene>
<name>A0AA39Y111_9PEZI</name>
<evidence type="ECO:0000313" key="3">
    <source>
        <dbReference type="Proteomes" id="UP001174936"/>
    </source>
</evidence>
<reference evidence="2" key="1">
    <citation type="submission" date="2023-06" db="EMBL/GenBank/DDBJ databases">
        <title>Genome-scale phylogeny and comparative genomics of the fungal order Sordariales.</title>
        <authorList>
            <consortium name="Lawrence Berkeley National Laboratory"/>
            <person name="Hensen N."/>
            <person name="Bonometti L."/>
            <person name="Westerberg I."/>
            <person name="Brannstrom I.O."/>
            <person name="Guillou S."/>
            <person name="Cros-Aarteil S."/>
            <person name="Calhoun S."/>
            <person name="Haridas S."/>
            <person name="Kuo A."/>
            <person name="Mondo S."/>
            <person name="Pangilinan J."/>
            <person name="Riley R."/>
            <person name="Labutti K."/>
            <person name="Andreopoulos B."/>
            <person name="Lipzen A."/>
            <person name="Chen C."/>
            <person name="Yanf M."/>
            <person name="Daum C."/>
            <person name="Ng V."/>
            <person name="Clum A."/>
            <person name="Steindorff A."/>
            <person name="Ohm R."/>
            <person name="Martin F."/>
            <person name="Silar P."/>
            <person name="Natvig D."/>
            <person name="Lalanne C."/>
            <person name="Gautier V."/>
            <person name="Ament-Velasquez S.L."/>
            <person name="Kruys A."/>
            <person name="Hutchinson M.I."/>
            <person name="Powell A.J."/>
            <person name="Barry K."/>
            <person name="Miller A.N."/>
            <person name="Grigoriev I.V."/>
            <person name="Debuchy R."/>
            <person name="Gladieux P."/>
            <person name="Thoren M.H."/>
            <person name="Johannesson H."/>
        </authorList>
    </citation>
    <scope>NUCLEOTIDE SEQUENCE</scope>
    <source>
        <strain evidence="2">SMH2532-1</strain>
    </source>
</reference>
<evidence type="ECO:0000256" key="1">
    <source>
        <dbReference type="SAM" id="Coils"/>
    </source>
</evidence>
<feature type="coiled-coil region" evidence="1">
    <location>
        <begin position="96"/>
        <end position="165"/>
    </location>
</feature>
<keyword evidence="3" id="KW-1185">Reference proteome</keyword>
<dbReference type="Proteomes" id="UP001174936">
    <property type="component" value="Unassembled WGS sequence"/>
</dbReference>
<organism evidence="2 3">
    <name type="scientific">Cercophora newfieldiana</name>
    <dbReference type="NCBI Taxonomy" id="92897"/>
    <lineage>
        <taxon>Eukaryota</taxon>
        <taxon>Fungi</taxon>
        <taxon>Dikarya</taxon>
        <taxon>Ascomycota</taxon>
        <taxon>Pezizomycotina</taxon>
        <taxon>Sordariomycetes</taxon>
        <taxon>Sordariomycetidae</taxon>
        <taxon>Sordariales</taxon>
        <taxon>Lasiosphaeriaceae</taxon>
        <taxon>Cercophora</taxon>
    </lineage>
</organism>
<sequence>MSDNKKRGDNAASAKSGSKASSIFDLLNQLCGITKKLKEETRGIEEFAEILDHQRKLTSDLQAKEDEVCELRKEKSVLWREFEAKHAEHRALLAPLKSKEAELSLTQSKLKESEAEVARLKTENRRLQQMSTKQTKFAKECAEAKEASESKLRVLEVRHADVERRYDSLKGFLRQDTLENWDLDELEDALVEFAERFHETLFASLQSLDRDFVGIPSPDNIPIASLLLTTGKSARLLRSAAVEWTVSKAMVEYIFVDVYSSKPRGWTTALSTVLKECRDPDREALIRCQLLADNDTDDNTRDRVVQNALDSVAAALGQTLPAGSPRDGFTHTLEMLFREAMALWEPLQRSKRRASADFVLERRYLDRGEDYYGEYGASKASHPGSSTPRLPLFPQISVGDTILLPAKALWSDQEAVAAAEAELERERQD</sequence>
<comment type="caution">
    <text evidence="2">The sequence shown here is derived from an EMBL/GenBank/DDBJ whole genome shotgun (WGS) entry which is preliminary data.</text>
</comment>
<proteinExistence type="predicted"/>
<dbReference type="AlphaFoldDB" id="A0AA39Y111"/>